<protein>
    <submittedName>
        <fullName evidence="1">Uncharacterized protein</fullName>
    </submittedName>
</protein>
<name>A0A1V0SEK1_9VIRU</name>
<evidence type="ECO:0000313" key="1">
    <source>
        <dbReference type="EMBL" id="ARF10143.1"/>
    </source>
</evidence>
<dbReference type="EMBL" id="KY684103">
    <property type="protein sequence ID" value="ARF10143.1"/>
    <property type="molecule type" value="Genomic_DNA"/>
</dbReference>
<proteinExistence type="predicted"/>
<accession>A0A1V0SEK1</accession>
<gene>
    <name evidence="1" type="ORF">Hokovirus_1_22</name>
</gene>
<organism evidence="1">
    <name type="scientific">Hokovirus HKV1</name>
    <dbReference type="NCBI Taxonomy" id="1977638"/>
    <lineage>
        <taxon>Viruses</taxon>
        <taxon>Varidnaviria</taxon>
        <taxon>Bamfordvirae</taxon>
        <taxon>Nucleocytoviricota</taxon>
        <taxon>Megaviricetes</taxon>
        <taxon>Imitervirales</taxon>
        <taxon>Mimiviridae</taxon>
        <taxon>Klosneuvirinae</taxon>
        <taxon>Hokovirus</taxon>
    </lineage>
</organism>
<sequence length="166" mass="19974">METNFVKYDFLNTIIYISKNHVSEVKRWLCLFGSCDNRNLYTFVCNKLNDGTEISIYKDTEPFQNNIDIIKINFDKVDFPDFKKEGEWLFRLTRDKNYMENNKKYLIKPKGFIFSLPDQMSEILIMHILSTMTDLLLDKHLCKYIINNYKKSIKLINKDNIEYYEC</sequence>
<reference evidence="1" key="1">
    <citation type="journal article" date="2017" name="Science">
        <title>Giant viruses with an expanded complement of translation system components.</title>
        <authorList>
            <person name="Schulz F."/>
            <person name="Yutin N."/>
            <person name="Ivanova N.N."/>
            <person name="Ortega D.R."/>
            <person name="Lee T.K."/>
            <person name="Vierheilig J."/>
            <person name="Daims H."/>
            <person name="Horn M."/>
            <person name="Wagner M."/>
            <person name="Jensen G.J."/>
            <person name="Kyrpides N.C."/>
            <person name="Koonin E.V."/>
            <person name="Woyke T."/>
        </authorList>
    </citation>
    <scope>NUCLEOTIDE SEQUENCE</scope>
    <source>
        <strain evidence="1">HKV1</strain>
    </source>
</reference>